<dbReference type="EMBL" id="CAKASE010000079">
    <property type="protein sequence ID" value="CAG9579830.1"/>
    <property type="molecule type" value="Genomic_DNA"/>
</dbReference>
<protein>
    <submittedName>
        <fullName evidence="1">(African queen) hypothetical protein</fullName>
    </submittedName>
</protein>
<accession>A0A8J2W5F8</accession>
<dbReference type="Proteomes" id="UP000789524">
    <property type="component" value="Unassembled WGS sequence"/>
</dbReference>
<proteinExistence type="predicted"/>
<evidence type="ECO:0000313" key="1">
    <source>
        <dbReference type="EMBL" id="CAG9579830.1"/>
    </source>
</evidence>
<gene>
    <name evidence="1" type="ORF">DCHRY22_LOCUS13379</name>
</gene>
<reference evidence="1" key="1">
    <citation type="submission" date="2021-09" db="EMBL/GenBank/DDBJ databases">
        <authorList>
            <person name="Martin H S."/>
        </authorList>
    </citation>
    <scope>NUCLEOTIDE SEQUENCE</scope>
</reference>
<name>A0A8J2W5F8_9NEOP</name>
<sequence>MKSAPLPALVKLISNVPKLGVLRVRSGCGVPRRPYKQVRRRGYTEHDTKSRVGRAGATGAVLVRPPAARWSVCARVCAAPHTALRCHSALDRAADRALLTAAYTRTQLARAVPESALSESPGV</sequence>
<dbReference type="AlphaFoldDB" id="A0A8J2W5F8"/>
<organism evidence="1 2">
    <name type="scientific">Danaus chrysippus</name>
    <name type="common">African queen</name>
    <dbReference type="NCBI Taxonomy" id="151541"/>
    <lineage>
        <taxon>Eukaryota</taxon>
        <taxon>Metazoa</taxon>
        <taxon>Ecdysozoa</taxon>
        <taxon>Arthropoda</taxon>
        <taxon>Hexapoda</taxon>
        <taxon>Insecta</taxon>
        <taxon>Pterygota</taxon>
        <taxon>Neoptera</taxon>
        <taxon>Endopterygota</taxon>
        <taxon>Lepidoptera</taxon>
        <taxon>Glossata</taxon>
        <taxon>Ditrysia</taxon>
        <taxon>Papilionoidea</taxon>
        <taxon>Nymphalidae</taxon>
        <taxon>Danainae</taxon>
        <taxon>Danaini</taxon>
        <taxon>Danaina</taxon>
        <taxon>Danaus</taxon>
        <taxon>Anosia</taxon>
    </lineage>
</organism>
<comment type="caution">
    <text evidence="1">The sequence shown here is derived from an EMBL/GenBank/DDBJ whole genome shotgun (WGS) entry which is preliminary data.</text>
</comment>
<keyword evidence="2" id="KW-1185">Reference proteome</keyword>
<evidence type="ECO:0000313" key="2">
    <source>
        <dbReference type="Proteomes" id="UP000789524"/>
    </source>
</evidence>